<protein>
    <recommendedName>
        <fullName evidence="2">YqeB PH domain-containing protein</fullName>
    </recommendedName>
</protein>
<accession>A0ABN3NS69</accession>
<feature type="domain" description="YqeB PH" evidence="2">
    <location>
        <begin position="2"/>
        <end position="95"/>
    </location>
</feature>
<proteinExistence type="predicted"/>
<reference evidence="3 4" key="1">
    <citation type="journal article" date="2019" name="Int. J. Syst. Evol. Microbiol.">
        <title>The Global Catalogue of Microorganisms (GCM) 10K type strain sequencing project: providing services to taxonomists for standard genome sequencing and annotation.</title>
        <authorList>
            <consortium name="The Broad Institute Genomics Platform"/>
            <consortium name="The Broad Institute Genome Sequencing Center for Infectious Disease"/>
            <person name="Wu L."/>
            <person name="Ma J."/>
        </authorList>
    </citation>
    <scope>NUCLEOTIDE SEQUENCE [LARGE SCALE GENOMIC DNA]</scope>
    <source>
        <strain evidence="3 4">JCM 3367</strain>
    </source>
</reference>
<dbReference type="Pfam" id="PF23494">
    <property type="entry name" value="bPH_10"/>
    <property type="match status" value="1"/>
</dbReference>
<evidence type="ECO:0000313" key="3">
    <source>
        <dbReference type="EMBL" id="GAA2533440.1"/>
    </source>
</evidence>
<gene>
    <name evidence="3" type="ORF">GCM10010201_36080</name>
</gene>
<evidence type="ECO:0000259" key="2">
    <source>
        <dbReference type="Pfam" id="PF23494"/>
    </source>
</evidence>
<dbReference type="InterPro" id="IPR057798">
    <property type="entry name" value="PH_YqeB"/>
</dbReference>
<keyword evidence="4" id="KW-1185">Reference proteome</keyword>
<keyword evidence="1" id="KW-1133">Transmembrane helix</keyword>
<organism evidence="3 4">
    <name type="scientific">Pilimelia columellifera subsp. columellifera</name>
    <dbReference type="NCBI Taxonomy" id="706583"/>
    <lineage>
        <taxon>Bacteria</taxon>
        <taxon>Bacillati</taxon>
        <taxon>Actinomycetota</taxon>
        <taxon>Actinomycetes</taxon>
        <taxon>Micromonosporales</taxon>
        <taxon>Micromonosporaceae</taxon>
        <taxon>Pilimelia</taxon>
    </lineage>
</organism>
<evidence type="ECO:0000256" key="1">
    <source>
        <dbReference type="SAM" id="Phobius"/>
    </source>
</evidence>
<dbReference type="Proteomes" id="UP001499978">
    <property type="component" value="Unassembled WGS sequence"/>
</dbReference>
<dbReference type="EMBL" id="BAAARY010000051">
    <property type="protein sequence ID" value="GAA2533440.1"/>
    <property type="molecule type" value="Genomic_DNA"/>
</dbReference>
<feature type="transmembrane region" description="Helical" evidence="1">
    <location>
        <begin position="6"/>
        <end position="29"/>
    </location>
</feature>
<name>A0ABN3NS69_9ACTN</name>
<keyword evidence="1" id="KW-0472">Membrane</keyword>
<evidence type="ECO:0000313" key="4">
    <source>
        <dbReference type="Proteomes" id="UP001499978"/>
    </source>
</evidence>
<sequence length="99" mass="11174">MVWVWPVLGLVAGLVFAIWVISSSPILDISRHRIQVRRRGQVERVIERAKVTAVYPRRSKIVIEAEGGRKVFEDDVEGDKALVRSAFVDNGYPWEGPSS</sequence>
<keyword evidence="1" id="KW-0812">Transmembrane</keyword>
<comment type="caution">
    <text evidence="3">The sequence shown here is derived from an EMBL/GenBank/DDBJ whole genome shotgun (WGS) entry which is preliminary data.</text>
</comment>